<feature type="domain" description="Polymerase/histidinol phosphatase N-terminal" evidence="1">
    <location>
        <begin position="15"/>
        <end position="80"/>
    </location>
</feature>
<dbReference type="Pfam" id="PF02811">
    <property type="entry name" value="PHP"/>
    <property type="match status" value="1"/>
</dbReference>
<dbReference type="CDD" id="cd07438">
    <property type="entry name" value="PHP_HisPPase_AMP"/>
    <property type="match status" value="1"/>
</dbReference>
<dbReference type="EMBL" id="JGZT01000007">
    <property type="protein sequence ID" value="KFJ02402.1"/>
    <property type="molecule type" value="Genomic_DNA"/>
</dbReference>
<proteinExistence type="predicted"/>
<dbReference type="InterPro" id="IPR004013">
    <property type="entry name" value="PHP_dom"/>
</dbReference>
<dbReference type="Gene3D" id="1.10.150.650">
    <property type="match status" value="1"/>
</dbReference>
<name>A0A087E3Q1_9BIFI</name>
<dbReference type="GO" id="GO:0035312">
    <property type="term" value="F:5'-3' DNA exonuclease activity"/>
    <property type="evidence" value="ECO:0007669"/>
    <property type="project" value="TreeGrafter"/>
</dbReference>
<dbReference type="GO" id="GO:0004534">
    <property type="term" value="F:5'-3' RNA exonuclease activity"/>
    <property type="evidence" value="ECO:0007669"/>
    <property type="project" value="TreeGrafter"/>
</dbReference>
<reference evidence="2 3" key="1">
    <citation type="submission" date="2014-03" db="EMBL/GenBank/DDBJ databases">
        <title>Genomics of Bifidobacteria.</title>
        <authorList>
            <person name="Ventura M."/>
            <person name="Milani C."/>
            <person name="Lugli G.A."/>
        </authorList>
    </citation>
    <scope>NUCLEOTIDE SEQUENCE [LARGE SCALE GENOMIC DNA]</scope>
    <source>
        <strain evidence="2 3">LMG 21395</strain>
    </source>
</reference>
<dbReference type="RefSeq" id="WP_029576574.1">
    <property type="nucleotide sequence ID" value="NZ_JGZT01000007.1"/>
</dbReference>
<dbReference type="SUPFAM" id="SSF89550">
    <property type="entry name" value="PHP domain-like"/>
    <property type="match status" value="1"/>
</dbReference>
<protein>
    <submittedName>
        <fullName evidence="2">PHP domain containing protein</fullName>
    </submittedName>
</protein>
<dbReference type="InterPro" id="IPR016195">
    <property type="entry name" value="Pol/histidinol_Pase-like"/>
</dbReference>
<dbReference type="InterPro" id="IPR052018">
    <property type="entry name" value="PHP_domain"/>
</dbReference>
<dbReference type="OrthoDB" id="9804333at2"/>
<gene>
    <name evidence="2" type="ORF">THER5_1874</name>
</gene>
<accession>A0A087E3Q1</accession>
<sequence>MTLAHIADNPPSEGWDLHCHTVFSDGRQTPADMVREACALGLHGVAITDHDTTAGWNDAATAATEYGLHLVRGTEVTADADGVSVHMLAYQYDPHNREISGLFAKLRRARLERTKRMVELISKDYPITWDDVLAQIREGDETTVGRPHIADALVAAGAYPDRSAAFDGAVGSRSPYYIPTPSPDAVDVVRAVKQAGGVSVIAHAGDPSRNPVLLSDDQIGQLIDAGLDGLEVWHRGNPPQQRRRLLDIASRHHLLVTGGSDWHGQGGKPNRLGENLTDDETVRSIVERGAIPLI</sequence>
<dbReference type="Gene3D" id="3.20.20.140">
    <property type="entry name" value="Metal-dependent hydrolases"/>
    <property type="match status" value="1"/>
</dbReference>
<dbReference type="Proteomes" id="UP000029003">
    <property type="component" value="Unassembled WGS sequence"/>
</dbReference>
<comment type="caution">
    <text evidence="2">The sequence shown here is derived from an EMBL/GenBank/DDBJ whole genome shotgun (WGS) entry which is preliminary data.</text>
</comment>
<dbReference type="PANTHER" id="PTHR42924">
    <property type="entry name" value="EXONUCLEASE"/>
    <property type="match status" value="1"/>
</dbReference>
<dbReference type="AlphaFoldDB" id="A0A087E3Q1"/>
<dbReference type="InterPro" id="IPR003141">
    <property type="entry name" value="Pol/His_phosphatase_N"/>
</dbReference>
<dbReference type="PANTHER" id="PTHR42924:SF3">
    <property type="entry name" value="POLYMERASE_HISTIDINOL PHOSPHATASE N-TERMINAL DOMAIN-CONTAINING PROTEIN"/>
    <property type="match status" value="1"/>
</dbReference>
<dbReference type="SMART" id="SM00481">
    <property type="entry name" value="POLIIIAc"/>
    <property type="match status" value="1"/>
</dbReference>
<evidence type="ECO:0000259" key="1">
    <source>
        <dbReference type="SMART" id="SM00481"/>
    </source>
</evidence>
<evidence type="ECO:0000313" key="2">
    <source>
        <dbReference type="EMBL" id="KFJ02402.1"/>
    </source>
</evidence>
<evidence type="ECO:0000313" key="3">
    <source>
        <dbReference type="Proteomes" id="UP000029003"/>
    </source>
</evidence>
<organism evidence="2 3">
    <name type="scientific">Bifidobacterium thermacidophilum subsp. thermacidophilum</name>
    <dbReference type="NCBI Taxonomy" id="79262"/>
    <lineage>
        <taxon>Bacteria</taxon>
        <taxon>Bacillati</taxon>
        <taxon>Actinomycetota</taxon>
        <taxon>Actinomycetes</taxon>
        <taxon>Bifidobacteriales</taxon>
        <taxon>Bifidobacteriaceae</taxon>
        <taxon>Bifidobacterium</taxon>
    </lineage>
</organism>